<name>A0A3B1AY43_9ZZZZ</name>
<dbReference type="Pfam" id="PF01713">
    <property type="entry name" value="Smr"/>
    <property type="match status" value="1"/>
</dbReference>
<evidence type="ECO:0000259" key="1">
    <source>
        <dbReference type="PROSITE" id="PS50828"/>
    </source>
</evidence>
<gene>
    <name evidence="2" type="ORF">MNBD_ALPHA03-254</name>
</gene>
<dbReference type="AlphaFoldDB" id="A0A3B1AY43"/>
<proteinExistence type="predicted"/>
<organism evidence="2">
    <name type="scientific">hydrothermal vent metagenome</name>
    <dbReference type="NCBI Taxonomy" id="652676"/>
    <lineage>
        <taxon>unclassified sequences</taxon>
        <taxon>metagenomes</taxon>
        <taxon>ecological metagenomes</taxon>
    </lineage>
</organism>
<dbReference type="InterPro" id="IPR036063">
    <property type="entry name" value="Smr_dom_sf"/>
</dbReference>
<dbReference type="EMBL" id="UOFW01000244">
    <property type="protein sequence ID" value="VAX08712.1"/>
    <property type="molecule type" value="Genomic_DNA"/>
</dbReference>
<sequence length="196" mass="21818">MGGKKPRDSLSAEEKKLWQKVTENITRLNSNQVMTPLVRKSFYLNNVSENFSFNTQKSLTAPAARLNEQAFSLKNIDHNWQQKLRRGKVKPEGKIDLHGLSQDRAFDALTRYIEEAHRCGKRSILVVTGKGRQKTGVKGSGILRANVPRWLSQGALAQYIVSYYSANIEHGGDGALYVVLKRGQNVKQGAPPGANV</sequence>
<accession>A0A3B1AY43</accession>
<dbReference type="InterPro" id="IPR002625">
    <property type="entry name" value="Smr_dom"/>
</dbReference>
<reference evidence="2" key="1">
    <citation type="submission" date="2018-06" db="EMBL/GenBank/DDBJ databases">
        <authorList>
            <person name="Zhirakovskaya E."/>
        </authorList>
    </citation>
    <scope>NUCLEOTIDE SEQUENCE</scope>
</reference>
<dbReference type="SMART" id="SM00463">
    <property type="entry name" value="SMR"/>
    <property type="match status" value="1"/>
</dbReference>
<dbReference type="PANTHER" id="PTHR35562:SF2">
    <property type="entry name" value="DNA ENDONUCLEASE SMRA-RELATED"/>
    <property type="match status" value="1"/>
</dbReference>
<dbReference type="SUPFAM" id="SSF160443">
    <property type="entry name" value="SMR domain-like"/>
    <property type="match status" value="1"/>
</dbReference>
<dbReference type="PANTHER" id="PTHR35562">
    <property type="entry name" value="DNA ENDONUCLEASE SMRA-RELATED"/>
    <property type="match status" value="1"/>
</dbReference>
<evidence type="ECO:0000313" key="2">
    <source>
        <dbReference type="EMBL" id="VAX08712.1"/>
    </source>
</evidence>
<dbReference type="Gene3D" id="3.30.1370.110">
    <property type="match status" value="1"/>
</dbReference>
<feature type="domain" description="Smr" evidence="1">
    <location>
        <begin position="95"/>
        <end position="181"/>
    </location>
</feature>
<dbReference type="PROSITE" id="PS50828">
    <property type="entry name" value="SMR"/>
    <property type="match status" value="1"/>
</dbReference>
<protein>
    <submittedName>
        <fullName evidence="2">SMR/MUTS FAMILY PROTEIN</fullName>
    </submittedName>
</protein>